<keyword evidence="2" id="KW-0732">Signal</keyword>
<evidence type="ECO:0000256" key="2">
    <source>
        <dbReference type="SAM" id="SignalP"/>
    </source>
</evidence>
<gene>
    <name evidence="3" type="ORF">CVLEPA_LOCUS10409</name>
</gene>
<evidence type="ECO:0000313" key="4">
    <source>
        <dbReference type="Proteomes" id="UP001642483"/>
    </source>
</evidence>
<dbReference type="InterPro" id="IPR016187">
    <property type="entry name" value="CTDL_fold"/>
</dbReference>
<keyword evidence="4" id="KW-1185">Reference proteome</keyword>
<reference evidence="3 4" key="1">
    <citation type="submission" date="2024-02" db="EMBL/GenBank/DDBJ databases">
        <authorList>
            <person name="Daric V."/>
            <person name="Darras S."/>
        </authorList>
    </citation>
    <scope>NUCLEOTIDE SEQUENCE [LARGE SCALE GENOMIC DNA]</scope>
</reference>
<sequence length="225" mass="24901">MFFVLLLCVISLPEIRGQSNEICLSLSRGQDDFNSREMIQGPPGRRGPPGLPGPVGDVGQPGRCDLHDIEELRSQIQDSCIGGVKYHNSCIKLAYLNGAGVDYAEAVKLCAEKNASLAEITSDRMFDLAVNYINRTWGEFSHRSDLVDIWLGMTYEGYPQKELTSSSTGTRIMTKRWFPNYPSSYATRTHVMIEAGLIAKFKTGIFNTEPSTKGVPLCSYANTSF</sequence>
<comment type="caution">
    <text evidence="3">The sequence shown here is derived from an EMBL/GenBank/DDBJ whole genome shotgun (WGS) entry which is preliminary data.</text>
</comment>
<accession>A0ABP0FKB7</accession>
<dbReference type="InterPro" id="IPR016186">
    <property type="entry name" value="C-type_lectin-like/link_sf"/>
</dbReference>
<feature type="signal peptide" evidence="2">
    <location>
        <begin position="1"/>
        <end position="17"/>
    </location>
</feature>
<organism evidence="3 4">
    <name type="scientific">Clavelina lepadiformis</name>
    <name type="common">Light-bulb sea squirt</name>
    <name type="synonym">Ascidia lepadiformis</name>
    <dbReference type="NCBI Taxonomy" id="159417"/>
    <lineage>
        <taxon>Eukaryota</taxon>
        <taxon>Metazoa</taxon>
        <taxon>Chordata</taxon>
        <taxon>Tunicata</taxon>
        <taxon>Ascidiacea</taxon>
        <taxon>Aplousobranchia</taxon>
        <taxon>Clavelinidae</taxon>
        <taxon>Clavelina</taxon>
    </lineage>
</organism>
<dbReference type="Gene3D" id="1.20.5.320">
    <property type="entry name" value="6-Phosphogluconate Dehydrogenase, domain 3"/>
    <property type="match status" value="1"/>
</dbReference>
<dbReference type="Gene3D" id="3.10.100.10">
    <property type="entry name" value="Mannose-Binding Protein A, subunit A"/>
    <property type="match status" value="1"/>
</dbReference>
<protein>
    <recommendedName>
        <fullName evidence="5">C-type lectin domain-containing protein</fullName>
    </recommendedName>
</protein>
<evidence type="ECO:0000256" key="1">
    <source>
        <dbReference type="SAM" id="MobiDB-lite"/>
    </source>
</evidence>
<evidence type="ECO:0000313" key="3">
    <source>
        <dbReference type="EMBL" id="CAK8680123.1"/>
    </source>
</evidence>
<dbReference type="Proteomes" id="UP001642483">
    <property type="component" value="Unassembled WGS sequence"/>
</dbReference>
<dbReference type="SUPFAM" id="SSF56436">
    <property type="entry name" value="C-type lectin-like"/>
    <property type="match status" value="1"/>
</dbReference>
<feature type="chain" id="PRO_5045630227" description="C-type lectin domain-containing protein" evidence="2">
    <location>
        <begin position="18"/>
        <end position="225"/>
    </location>
</feature>
<evidence type="ECO:0008006" key="5">
    <source>
        <dbReference type="Google" id="ProtNLM"/>
    </source>
</evidence>
<dbReference type="CDD" id="cd00037">
    <property type="entry name" value="CLECT"/>
    <property type="match status" value="1"/>
</dbReference>
<dbReference type="EMBL" id="CAWYQH010000068">
    <property type="protein sequence ID" value="CAK8680123.1"/>
    <property type="molecule type" value="Genomic_DNA"/>
</dbReference>
<proteinExistence type="predicted"/>
<feature type="region of interest" description="Disordered" evidence="1">
    <location>
        <begin position="34"/>
        <end position="53"/>
    </location>
</feature>
<name>A0ABP0FKB7_CLALP</name>